<dbReference type="PANTHER" id="PTHR10209:SF591">
    <property type="entry name" value="2OG-FE(II) OXYGENASE FAMILY OXIDOREDUCTASE"/>
    <property type="match status" value="1"/>
</dbReference>
<dbReference type="Gene3D" id="2.60.120.330">
    <property type="entry name" value="B-lactam Antibiotic, Isopenicillin N Synthase, Chain"/>
    <property type="match status" value="1"/>
</dbReference>
<evidence type="ECO:0000256" key="3">
    <source>
        <dbReference type="ARBA" id="ARBA00023002"/>
    </source>
</evidence>
<evidence type="ECO:0000259" key="6">
    <source>
        <dbReference type="PROSITE" id="PS51471"/>
    </source>
</evidence>
<keyword evidence="4 5" id="KW-0408">Iron</keyword>
<dbReference type="InterPro" id="IPR026992">
    <property type="entry name" value="DIOX_N"/>
</dbReference>
<evidence type="ECO:0000313" key="8">
    <source>
        <dbReference type="Proteomes" id="UP001291926"/>
    </source>
</evidence>
<dbReference type="PANTHER" id="PTHR10209">
    <property type="entry name" value="OXIDOREDUCTASE, 2OG-FE II OXYGENASE FAMILY PROTEIN"/>
    <property type="match status" value="1"/>
</dbReference>
<dbReference type="Pfam" id="PF03171">
    <property type="entry name" value="2OG-FeII_Oxy"/>
    <property type="match status" value="1"/>
</dbReference>
<proteinExistence type="inferred from homology"/>
<organism evidence="7 8">
    <name type="scientific">Penstemon davidsonii</name>
    <dbReference type="NCBI Taxonomy" id="160366"/>
    <lineage>
        <taxon>Eukaryota</taxon>
        <taxon>Viridiplantae</taxon>
        <taxon>Streptophyta</taxon>
        <taxon>Embryophyta</taxon>
        <taxon>Tracheophyta</taxon>
        <taxon>Spermatophyta</taxon>
        <taxon>Magnoliopsida</taxon>
        <taxon>eudicotyledons</taxon>
        <taxon>Gunneridae</taxon>
        <taxon>Pentapetalae</taxon>
        <taxon>asterids</taxon>
        <taxon>lamiids</taxon>
        <taxon>Lamiales</taxon>
        <taxon>Plantaginaceae</taxon>
        <taxon>Cheloneae</taxon>
        <taxon>Penstemon</taxon>
    </lineage>
</organism>
<sequence length="362" mass="40893">MSDLSLFEHESLIDFILNKGNGVKGLSQLNLKTIPNQFIQPPQERLHPNQIAAQESVPIIDFSNWDDPKVAESICDAASKWGFFQIINHGIPLEVLENVKQAAHDFFNLPVVERRNYLKENTPSQTVQLRTSFSPQVEKPTCFTDYSLIYYVLMYTSVDDLYNCYFMPYGPEDQVLEYINWAKPVIRKLLEILLSGINVEKMDEVKESALMASQIVSLLYYPVCPNPDLASGAGPHADISSLTFLLQDDVGGLYVRANECDKWIHVEPVKGAFVVNIGDVLQIMSNDRYKSIEHRVLVSGSKNRVSVPIFVNPAPNASIGPLPEVLEAGEKPIYKQIVHSDYYNYFFSKAHDGKQTINYAKI</sequence>
<dbReference type="InterPro" id="IPR027443">
    <property type="entry name" value="IPNS-like_sf"/>
</dbReference>
<accession>A0ABR0DT15</accession>
<evidence type="ECO:0000256" key="5">
    <source>
        <dbReference type="RuleBase" id="RU003682"/>
    </source>
</evidence>
<dbReference type="Proteomes" id="UP001291926">
    <property type="component" value="Unassembled WGS sequence"/>
</dbReference>
<comment type="caution">
    <text evidence="7">The sequence shown here is derived from an EMBL/GenBank/DDBJ whole genome shotgun (WGS) entry which is preliminary data.</text>
</comment>
<reference evidence="7 8" key="1">
    <citation type="journal article" date="2023" name="bioRxiv">
        <title>Genome report: Whole genome sequence and annotation of Penstemon davidsonii.</title>
        <authorList>
            <person name="Ostevik K.L."/>
            <person name="Alabady M."/>
            <person name="Zhang M."/>
            <person name="Rausher M.D."/>
        </authorList>
    </citation>
    <scope>NUCLEOTIDE SEQUENCE [LARGE SCALE GENOMIC DNA]</scope>
    <source>
        <strain evidence="7">DNT005</strain>
        <tissue evidence="7">Whole leaf</tissue>
    </source>
</reference>
<comment type="similarity">
    <text evidence="1 5">Belongs to the iron/ascorbate-dependent oxidoreductase family.</text>
</comment>
<dbReference type="Pfam" id="PF14226">
    <property type="entry name" value="DIOX_N"/>
    <property type="match status" value="1"/>
</dbReference>
<feature type="domain" description="Fe2OG dioxygenase" evidence="6">
    <location>
        <begin position="211"/>
        <end position="313"/>
    </location>
</feature>
<keyword evidence="3 5" id="KW-0560">Oxidoreductase</keyword>
<gene>
    <name evidence="7" type="ORF">RD792_003123</name>
</gene>
<protein>
    <recommendedName>
        <fullName evidence="6">Fe2OG dioxygenase domain-containing protein</fullName>
    </recommendedName>
</protein>
<dbReference type="SUPFAM" id="SSF51197">
    <property type="entry name" value="Clavaminate synthase-like"/>
    <property type="match status" value="1"/>
</dbReference>
<dbReference type="InterPro" id="IPR044861">
    <property type="entry name" value="IPNS-like_FE2OG_OXY"/>
</dbReference>
<evidence type="ECO:0000256" key="1">
    <source>
        <dbReference type="ARBA" id="ARBA00008056"/>
    </source>
</evidence>
<keyword evidence="2 5" id="KW-0479">Metal-binding</keyword>
<name>A0ABR0DT15_9LAMI</name>
<keyword evidence="8" id="KW-1185">Reference proteome</keyword>
<evidence type="ECO:0000256" key="2">
    <source>
        <dbReference type="ARBA" id="ARBA00022723"/>
    </source>
</evidence>
<evidence type="ECO:0000313" key="7">
    <source>
        <dbReference type="EMBL" id="KAK4492320.1"/>
    </source>
</evidence>
<dbReference type="InterPro" id="IPR005123">
    <property type="entry name" value="Oxoglu/Fe-dep_dioxygenase_dom"/>
</dbReference>
<dbReference type="PROSITE" id="PS51471">
    <property type="entry name" value="FE2OG_OXY"/>
    <property type="match status" value="1"/>
</dbReference>
<dbReference type="EMBL" id="JAYDYQ010001087">
    <property type="protein sequence ID" value="KAK4492320.1"/>
    <property type="molecule type" value="Genomic_DNA"/>
</dbReference>
<evidence type="ECO:0000256" key="4">
    <source>
        <dbReference type="ARBA" id="ARBA00023004"/>
    </source>
</evidence>